<organism evidence="1 2">
    <name type="scientific">Candidatus Nitrospira nitrificans</name>
    <dbReference type="NCBI Taxonomy" id="1742973"/>
    <lineage>
        <taxon>Bacteria</taxon>
        <taxon>Pseudomonadati</taxon>
        <taxon>Nitrospirota</taxon>
        <taxon>Nitrospiria</taxon>
        <taxon>Nitrospirales</taxon>
        <taxon>Nitrospiraceae</taxon>
        <taxon>Nitrospira</taxon>
    </lineage>
</organism>
<accession>A0A0S4LJA6</accession>
<name>A0A0S4LJA6_9BACT</name>
<dbReference type="AlphaFoldDB" id="A0A0S4LJA6"/>
<protein>
    <recommendedName>
        <fullName evidence="3">Methyltransferase type 11</fullName>
    </recommendedName>
</protein>
<dbReference type="Proteomes" id="UP000198736">
    <property type="component" value="Unassembled WGS sequence"/>
</dbReference>
<evidence type="ECO:0000313" key="2">
    <source>
        <dbReference type="Proteomes" id="UP000198736"/>
    </source>
</evidence>
<gene>
    <name evidence="1" type="ORF">COMA2_200052</name>
</gene>
<reference evidence="2" key="1">
    <citation type="submission" date="2015-10" db="EMBL/GenBank/DDBJ databases">
        <authorList>
            <person name="Luecker S."/>
            <person name="Luecker S."/>
        </authorList>
    </citation>
    <scope>NUCLEOTIDE SEQUENCE [LARGE SCALE GENOMIC DNA]</scope>
</reference>
<dbReference type="PANTHER" id="PTHR43861">
    <property type="entry name" value="TRANS-ACONITATE 2-METHYLTRANSFERASE-RELATED"/>
    <property type="match status" value="1"/>
</dbReference>
<sequence>MVKRIHWTPQLVNKFWDGVAQTELDNLSFGKVAGPKFLELISAYLVPGGRCLDFGAGSGHILQLLLDRGLNAAGFDPSPDRQASLVAKIGQHKNFLGIKDVDSNEQFDVVLLMEVLEHVLDEDFHKVLERVAKFVKPGGYLIASTPNNENLESVSVYCPVSETLFHPWQHVRSFTPYQMSDCFKSMGFASEFVALADFSSDVELVENHKTARVLLKQLSDFIESSVRKYQLQLKELDAIDAYLRSGATLGFWQKIRLRIDLLLRHRALIGKLHSMAHDLAHRFDEASSYALGQLRQTTALTGNGVDRSTREADGIDLRVGKETTIVYVGKKQ</sequence>
<evidence type="ECO:0000313" key="1">
    <source>
        <dbReference type="EMBL" id="CUS36084.1"/>
    </source>
</evidence>
<dbReference type="CDD" id="cd02440">
    <property type="entry name" value="AdoMet_MTases"/>
    <property type="match status" value="1"/>
</dbReference>
<dbReference type="InterPro" id="IPR029063">
    <property type="entry name" value="SAM-dependent_MTases_sf"/>
</dbReference>
<keyword evidence="2" id="KW-1185">Reference proteome</keyword>
<dbReference type="SUPFAM" id="SSF53335">
    <property type="entry name" value="S-adenosyl-L-methionine-dependent methyltransferases"/>
    <property type="match status" value="1"/>
</dbReference>
<dbReference type="Pfam" id="PF13489">
    <property type="entry name" value="Methyltransf_23"/>
    <property type="match status" value="1"/>
</dbReference>
<dbReference type="EMBL" id="CZPZ01000013">
    <property type="protein sequence ID" value="CUS36084.1"/>
    <property type="molecule type" value="Genomic_DNA"/>
</dbReference>
<proteinExistence type="predicted"/>
<dbReference type="Gene3D" id="3.40.50.150">
    <property type="entry name" value="Vaccinia Virus protein VP39"/>
    <property type="match status" value="1"/>
</dbReference>
<evidence type="ECO:0008006" key="3">
    <source>
        <dbReference type="Google" id="ProtNLM"/>
    </source>
</evidence>
<dbReference type="RefSeq" id="WP_175304529.1">
    <property type="nucleotide sequence ID" value="NZ_CZPZ01000013.1"/>
</dbReference>
<dbReference type="STRING" id="1742973.COMA2_200052"/>